<dbReference type="Proteomes" id="UP000011728">
    <property type="component" value="Chromosome"/>
</dbReference>
<organism evidence="3 4">
    <name type="scientific">Clostridium saccharoperbutylacetonicum N1-4(HMT)</name>
    <dbReference type="NCBI Taxonomy" id="931276"/>
    <lineage>
        <taxon>Bacteria</taxon>
        <taxon>Bacillati</taxon>
        <taxon>Bacillota</taxon>
        <taxon>Clostridia</taxon>
        <taxon>Eubacteriales</taxon>
        <taxon>Clostridiaceae</taxon>
        <taxon>Clostridium</taxon>
    </lineage>
</organism>
<reference evidence="3 4" key="1">
    <citation type="submission" date="2013-02" db="EMBL/GenBank/DDBJ databases">
        <title>Genome sequence of Clostridium saccharoperbutylacetonicum N1-4(HMT).</title>
        <authorList>
            <person name="Poehlein A."/>
            <person name="Daniel R."/>
        </authorList>
    </citation>
    <scope>NUCLEOTIDE SEQUENCE [LARGE SCALE GENOMIC DNA]</scope>
    <source>
        <strain evidence="4">N1-4(HMT)</strain>
    </source>
</reference>
<evidence type="ECO:0000256" key="2">
    <source>
        <dbReference type="SAM" id="SignalP"/>
    </source>
</evidence>
<sequence length="189" mass="20832">MKRKSTTALILAAFVVASLSLTGCGNTARNRNRNNNNSNNVQDGINNTRSYSQNAADATRNSADTARNATDNAVNAANYTAQNFKNDISNAGYTVTDWANNTKNYFKGKETNYKLGGDAVRLYEYNSASDLEGDINRIAPNGMTINGTDAKFANSPYYYRKGNTLIMYEGKEPAYVDEFNRVYGNPLRP</sequence>
<dbReference type="EMBL" id="CP004121">
    <property type="protein sequence ID" value="AGF57000.1"/>
    <property type="molecule type" value="Genomic_DNA"/>
</dbReference>
<protein>
    <recommendedName>
        <fullName evidence="5">Lipoprotein</fullName>
    </recommendedName>
</protein>
<evidence type="ECO:0000256" key="1">
    <source>
        <dbReference type="SAM" id="MobiDB-lite"/>
    </source>
</evidence>
<evidence type="ECO:0008006" key="5">
    <source>
        <dbReference type="Google" id="ProtNLM"/>
    </source>
</evidence>
<feature type="signal peptide" evidence="2">
    <location>
        <begin position="1"/>
        <end position="23"/>
    </location>
</feature>
<feature type="region of interest" description="Disordered" evidence="1">
    <location>
        <begin position="28"/>
        <end position="48"/>
    </location>
</feature>
<dbReference type="AlphaFoldDB" id="M1LV61"/>
<keyword evidence="4" id="KW-1185">Reference proteome</keyword>
<dbReference type="RefSeq" id="WP_015393318.1">
    <property type="nucleotide sequence ID" value="NC_020291.1"/>
</dbReference>
<evidence type="ECO:0000313" key="4">
    <source>
        <dbReference type="Proteomes" id="UP000011728"/>
    </source>
</evidence>
<dbReference type="HOGENOM" id="CLU_101295_0_0_9"/>
<name>M1LV61_9CLOT</name>
<dbReference type="PROSITE" id="PS51257">
    <property type="entry name" value="PROKAR_LIPOPROTEIN"/>
    <property type="match status" value="1"/>
</dbReference>
<accession>M1LV61</accession>
<dbReference type="PATRIC" id="fig|931276.5.peg.3261"/>
<keyword evidence="2" id="KW-0732">Signal</keyword>
<feature type="chain" id="PRO_5039219009" description="Lipoprotein" evidence="2">
    <location>
        <begin position="24"/>
        <end position="189"/>
    </location>
</feature>
<gene>
    <name evidence="3" type="ORF">Cspa_c32390</name>
</gene>
<dbReference type="eggNOG" id="ENOG5030GFG">
    <property type="taxonomic scope" value="Bacteria"/>
</dbReference>
<dbReference type="OrthoDB" id="1912736at2"/>
<feature type="compositionally biased region" description="Low complexity" evidence="1">
    <location>
        <begin position="28"/>
        <end position="47"/>
    </location>
</feature>
<evidence type="ECO:0000313" key="3">
    <source>
        <dbReference type="EMBL" id="AGF57000.1"/>
    </source>
</evidence>
<proteinExistence type="predicted"/>
<dbReference type="KEGG" id="csr:Cspa_c32390"/>